<dbReference type="RefSeq" id="WP_129204810.1">
    <property type="nucleotide sequence ID" value="NZ_CP035495.1"/>
</dbReference>
<dbReference type="KEGG" id="xyl:ET495_10770"/>
<keyword evidence="1" id="KW-0732">Signal</keyword>
<evidence type="ECO:0008006" key="4">
    <source>
        <dbReference type="Google" id="ProtNLM"/>
    </source>
</evidence>
<evidence type="ECO:0000313" key="2">
    <source>
        <dbReference type="EMBL" id="QAY63648.1"/>
    </source>
</evidence>
<feature type="chain" id="PRO_5020988320" description="DNA modification methylase" evidence="1">
    <location>
        <begin position="27"/>
        <end position="155"/>
    </location>
</feature>
<sequence length="155" mass="15556">MSRTRHARPAALVTAAVAALTLGACAPTMTATPYSPSDGTRVDVSDALRGVNLLVVAAEEGGEGAVQGALVNRTDGPLTFTLTVDGASPVRVPVPAAQTVTLGTDDGVDVVLDAVAKAPGSYLTATLEVAGTSQDFQLPVLDGTLPEYAGSLPRA</sequence>
<name>A0A4P6F001_9MICO</name>
<dbReference type="OrthoDB" id="3267550at2"/>
<reference evidence="2 3" key="1">
    <citation type="submission" date="2019-01" db="EMBL/GenBank/DDBJ databases">
        <title>Genome sequencing of strain 2JSPR-7.</title>
        <authorList>
            <person name="Heo J."/>
            <person name="Kim S.-J."/>
            <person name="Kim J.-S."/>
            <person name="Hong S.-B."/>
            <person name="Kwon S.-W."/>
        </authorList>
    </citation>
    <scope>NUCLEOTIDE SEQUENCE [LARGE SCALE GENOMIC DNA]</scope>
    <source>
        <strain evidence="2 3">2JSPR-7</strain>
    </source>
</reference>
<evidence type="ECO:0000313" key="3">
    <source>
        <dbReference type="Proteomes" id="UP000291758"/>
    </source>
</evidence>
<feature type="signal peptide" evidence="1">
    <location>
        <begin position="1"/>
        <end position="26"/>
    </location>
</feature>
<organism evidence="2 3">
    <name type="scientific">Xylanimonas allomyrinae</name>
    <dbReference type="NCBI Taxonomy" id="2509459"/>
    <lineage>
        <taxon>Bacteria</taxon>
        <taxon>Bacillati</taxon>
        <taxon>Actinomycetota</taxon>
        <taxon>Actinomycetes</taxon>
        <taxon>Micrococcales</taxon>
        <taxon>Promicromonosporaceae</taxon>
        <taxon>Xylanimonas</taxon>
    </lineage>
</organism>
<dbReference type="AlphaFoldDB" id="A0A4P6F001"/>
<gene>
    <name evidence="2" type="ORF">ET495_10770</name>
</gene>
<dbReference type="PROSITE" id="PS51257">
    <property type="entry name" value="PROKAR_LIPOPROTEIN"/>
    <property type="match status" value="1"/>
</dbReference>
<accession>A0A4P6F001</accession>
<dbReference type="Proteomes" id="UP000291758">
    <property type="component" value="Chromosome"/>
</dbReference>
<proteinExistence type="predicted"/>
<keyword evidence="3" id="KW-1185">Reference proteome</keyword>
<protein>
    <recommendedName>
        <fullName evidence="4">DNA modification methylase</fullName>
    </recommendedName>
</protein>
<evidence type="ECO:0000256" key="1">
    <source>
        <dbReference type="SAM" id="SignalP"/>
    </source>
</evidence>
<dbReference type="EMBL" id="CP035495">
    <property type="protein sequence ID" value="QAY63648.1"/>
    <property type="molecule type" value="Genomic_DNA"/>
</dbReference>